<keyword evidence="1" id="KW-0560">Oxidoreductase</keyword>
<dbReference type="RefSeq" id="WP_007392259.1">
    <property type="nucleotide sequence ID" value="NZ_KQ960928.1"/>
</dbReference>
<feature type="domain" description="Aldehyde dehydrogenase" evidence="2">
    <location>
        <begin position="4"/>
        <end position="261"/>
    </location>
</feature>
<dbReference type="InterPro" id="IPR016162">
    <property type="entry name" value="Ald_DH_N"/>
</dbReference>
<dbReference type="Proteomes" id="UP000070160">
    <property type="component" value="Unassembled WGS sequence"/>
</dbReference>
<dbReference type="InterPro" id="IPR015590">
    <property type="entry name" value="Aldehyde_DH_dom"/>
</dbReference>
<evidence type="ECO:0000259" key="2">
    <source>
        <dbReference type="Pfam" id="PF00171"/>
    </source>
</evidence>
<gene>
    <name evidence="3" type="ORF">HMPREF3182_00237</name>
</gene>
<dbReference type="GO" id="GO:0016620">
    <property type="term" value="F:oxidoreductase activity, acting on the aldehyde or oxo group of donors, NAD or NADP as acceptor"/>
    <property type="evidence" value="ECO:0007669"/>
    <property type="project" value="InterPro"/>
</dbReference>
<sequence>MAVNMDEYVARAKVAQQEFSTYTQEQVDAVVRVIGRVVYENAELLGPMAAEETGMGVAADKIAKCRGKSGMIWNYLKDKKSVGIIERDEARGLLYVAKPVGVVGAIQPCTNPVVTPMMNSMSALKGRNAIIISPHPASVKCSIKTVEMINEALDKVGAPKHLVQIIPEASIQASNDLMKACDVVVATGGPGMVTAAYSSGKPSLGVGPGNTQVIIDRDVDITEAVPMIINGRKFDNGIICSGEQCVFIPNDKYDAIINEFKLDGAFVISDEATRQKMRDVIFPGGVMNKKLVGKSPAVIAAEAGLTIPEGTKVFLIELDKHGKDEILCDEKLCPVLVCVKYHTFDEAIKMANDNYLFKGAGHTASVHSFNDKHIEAAGTKLPVSRVTVNQPCSSTAGGSYTNGLNPTTTLGCGSWGGNSMSENITYKHFLNISRVAYVIKDAKIPTTKELWD</sequence>
<dbReference type="SUPFAM" id="SSF53720">
    <property type="entry name" value="ALDH-like"/>
    <property type="match status" value="1"/>
</dbReference>
<dbReference type="Pfam" id="PF00171">
    <property type="entry name" value="Aldedh"/>
    <property type="match status" value="2"/>
</dbReference>
<protein>
    <submittedName>
        <fullName evidence="3">Aldehyde-alcohol dehydrogenase domain protein</fullName>
    </submittedName>
</protein>
<dbReference type="STRING" id="1588748.HMPREF3182_00237"/>
<feature type="domain" description="Aldehyde dehydrogenase" evidence="2">
    <location>
        <begin position="323"/>
        <end position="398"/>
    </location>
</feature>
<dbReference type="Gene3D" id="3.40.605.10">
    <property type="entry name" value="Aldehyde Dehydrogenase, Chain A, domain 1"/>
    <property type="match status" value="1"/>
</dbReference>
<proteinExistence type="predicted"/>
<dbReference type="EMBL" id="LSDT01000005">
    <property type="protein sequence ID" value="KXB92769.1"/>
    <property type="molecule type" value="Genomic_DNA"/>
</dbReference>
<dbReference type="PATRIC" id="fig|1588748.3.peg.229"/>
<evidence type="ECO:0000313" key="4">
    <source>
        <dbReference type="Proteomes" id="UP000070160"/>
    </source>
</evidence>
<comment type="caution">
    <text evidence="3">The sequence shown here is derived from an EMBL/GenBank/DDBJ whole genome shotgun (WGS) entry which is preliminary data.</text>
</comment>
<accession>A0A134CKW6</accession>
<dbReference type="Gene3D" id="3.40.309.10">
    <property type="entry name" value="Aldehyde Dehydrogenase, Chain A, domain 2"/>
    <property type="match status" value="1"/>
</dbReference>
<name>A0A134CKW6_9FIRM</name>
<dbReference type="InterPro" id="IPR016161">
    <property type="entry name" value="Ald_DH/histidinol_DH"/>
</dbReference>
<keyword evidence="4" id="KW-1185">Reference proteome</keyword>
<dbReference type="PANTHER" id="PTHR11699">
    <property type="entry name" value="ALDEHYDE DEHYDROGENASE-RELATED"/>
    <property type="match status" value="1"/>
</dbReference>
<dbReference type="CDD" id="cd07122">
    <property type="entry name" value="ALDH_F20_ACDH"/>
    <property type="match status" value="1"/>
</dbReference>
<evidence type="ECO:0000313" key="3">
    <source>
        <dbReference type="EMBL" id="KXB92769.1"/>
    </source>
</evidence>
<dbReference type="AlphaFoldDB" id="A0A134CKW6"/>
<reference evidence="4" key="1">
    <citation type="submission" date="2016-01" db="EMBL/GenBank/DDBJ databases">
        <authorList>
            <person name="Mitreva M."/>
            <person name="Pepin K.H."/>
            <person name="Mihindukulasuriya K.A."/>
            <person name="Fulton R."/>
            <person name="Fronick C."/>
            <person name="O'Laughlin M."/>
            <person name="Miner T."/>
            <person name="Herter B."/>
            <person name="Rosa B.A."/>
            <person name="Cordes M."/>
            <person name="Tomlinson C."/>
            <person name="Wollam A."/>
            <person name="Palsikar V.B."/>
            <person name="Mardis E.R."/>
            <person name="Wilson R.K."/>
        </authorList>
    </citation>
    <scope>NUCLEOTIDE SEQUENCE [LARGE SCALE GENOMIC DNA]</scope>
    <source>
        <strain evidence="4">KA00182</strain>
    </source>
</reference>
<evidence type="ECO:0000256" key="1">
    <source>
        <dbReference type="ARBA" id="ARBA00023002"/>
    </source>
</evidence>
<organism evidence="3 4">
    <name type="scientific">Megasphaera hutchinsoni</name>
    <dbReference type="NCBI Taxonomy" id="1588748"/>
    <lineage>
        <taxon>Bacteria</taxon>
        <taxon>Bacillati</taxon>
        <taxon>Bacillota</taxon>
        <taxon>Negativicutes</taxon>
        <taxon>Veillonellales</taxon>
        <taxon>Veillonellaceae</taxon>
        <taxon>Megasphaera</taxon>
    </lineage>
</organism>
<dbReference type="InterPro" id="IPR016163">
    <property type="entry name" value="Ald_DH_C"/>
</dbReference>